<dbReference type="AlphaFoldDB" id="A0A381QPN3"/>
<dbReference type="InterPro" id="IPR056798">
    <property type="entry name" value="ADH_Fe_C"/>
</dbReference>
<dbReference type="PANTHER" id="PTHR11496">
    <property type="entry name" value="ALCOHOL DEHYDROGENASE"/>
    <property type="match status" value="1"/>
</dbReference>
<name>A0A381QPN3_9ZZZZ</name>
<protein>
    <recommendedName>
        <fullName evidence="1">Fe-containing alcohol dehydrogenase-like C-terminal domain-containing protein</fullName>
    </recommendedName>
</protein>
<organism evidence="2">
    <name type="scientific">marine metagenome</name>
    <dbReference type="NCBI Taxonomy" id="408172"/>
    <lineage>
        <taxon>unclassified sequences</taxon>
        <taxon>metagenomes</taxon>
        <taxon>ecological metagenomes</taxon>
    </lineage>
</organism>
<dbReference type="EMBL" id="UINC01001451">
    <property type="protein sequence ID" value="SUZ81050.1"/>
    <property type="molecule type" value="Genomic_DNA"/>
</dbReference>
<reference evidence="2" key="1">
    <citation type="submission" date="2018-05" db="EMBL/GenBank/DDBJ databases">
        <authorList>
            <person name="Lanie J.A."/>
            <person name="Ng W.-L."/>
            <person name="Kazmierczak K.M."/>
            <person name="Andrzejewski T.M."/>
            <person name="Davidsen T.M."/>
            <person name="Wayne K.J."/>
            <person name="Tettelin H."/>
            <person name="Glass J.I."/>
            <person name="Rusch D."/>
            <person name="Podicherti R."/>
            <person name="Tsui H.-C.T."/>
            <person name="Winkler M.E."/>
        </authorList>
    </citation>
    <scope>NUCLEOTIDE SEQUENCE</scope>
</reference>
<dbReference type="Pfam" id="PF25137">
    <property type="entry name" value="ADH_Fe_C"/>
    <property type="match status" value="1"/>
</dbReference>
<dbReference type="GO" id="GO:0004022">
    <property type="term" value="F:alcohol dehydrogenase (NAD+) activity"/>
    <property type="evidence" value="ECO:0007669"/>
    <property type="project" value="TreeGrafter"/>
</dbReference>
<dbReference type="InterPro" id="IPR039697">
    <property type="entry name" value="Alcohol_dehydrogenase_Fe"/>
</dbReference>
<gene>
    <name evidence="2" type="ORF">METZ01_LOCUS33904</name>
</gene>
<evidence type="ECO:0000313" key="2">
    <source>
        <dbReference type="EMBL" id="SUZ81050.1"/>
    </source>
</evidence>
<feature type="domain" description="Fe-containing alcohol dehydrogenase-like C-terminal" evidence="1">
    <location>
        <begin position="12"/>
        <end position="189"/>
    </location>
</feature>
<dbReference type="PANTHER" id="PTHR11496:SF102">
    <property type="entry name" value="ALCOHOL DEHYDROGENASE 4"/>
    <property type="match status" value="1"/>
</dbReference>
<sequence length="190" mass="20578">ELTGTVPYSVAVATGLDAISHSIESYVATTRNPISQMYAREAWRLMSCSFEASLREPRDLEARGKMQLGAYLAGAAIECSMLGAAHACANPLTARFNITHGIAVAALLPEVVRFNQHEVGEIYADLSPTLADTIDQLRDATGAEFRLGELGTDRNSLPELATEAATQWTASFNPRPVSETDLLRLYEASF</sequence>
<feature type="non-terminal residue" evidence="2">
    <location>
        <position position="1"/>
    </location>
</feature>
<proteinExistence type="predicted"/>
<dbReference type="Gene3D" id="1.20.1090.10">
    <property type="entry name" value="Dehydroquinate synthase-like - alpha domain"/>
    <property type="match status" value="1"/>
</dbReference>
<dbReference type="SUPFAM" id="SSF56796">
    <property type="entry name" value="Dehydroquinate synthase-like"/>
    <property type="match status" value="1"/>
</dbReference>
<evidence type="ECO:0000259" key="1">
    <source>
        <dbReference type="Pfam" id="PF25137"/>
    </source>
</evidence>
<accession>A0A381QPN3</accession>